<feature type="domain" description="HIRAN" evidence="3">
    <location>
        <begin position="415"/>
        <end position="500"/>
    </location>
</feature>
<accession>A0A5C6G1X4</accession>
<dbReference type="EMBL" id="SJPZ01000001">
    <property type="protein sequence ID" value="TWU67658.1"/>
    <property type="molecule type" value="Genomic_DNA"/>
</dbReference>
<evidence type="ECO:0000259" key="3">
    <source>
        <dbReference type="SMART" id="SM00910"/>
    </source>
</evidence>
<organism evidence="4 5">
    <name type="scientific">Crateriforma conspicua</name>
    <dbReference type="NCBI Taxonomy" id="2527996"/>
    <lineage>
        <taxon>Bacteria</taxon>
        <taxon>Pseudomonadati</taxon>
        <taxon>Planctomycetota</taxon>
        <taxon>Planctomycetia</taxon>
        <taxon>Planctomycetales</taxon>
        <taxon>Planctomycetaceae</taxon>
        <taxon>Crateriforma</taxon>
    </lineage>
</organism>
<name>A0A5C6G1X4_9PLAN</name>
<comment type="caution">
    <text evidence="4">The sequence shown here is derived from an EMBL/GenBank/DDBJ whole genome shotgun (WGS) entry which is preliminary data.</text>
</comment>
<evidence type="ECO:0000256" key="2">
    <source>
        <dbReference type="ARBA" id="ARBA00022801"/>
    </source>
</evidence>
<dbReference type="RefSeq" id="WP_146414019.1">
    <property type="nucleotide sequence ID" value="NZ_SJPZ01000001.1"/>
</dbReference>
<dbReference type="GO" id="GO:0016818">
    <property type="term" value="F:hydrolase activity, acting on acid anhydrides, in phosphorus-containing anhydrides"/>
    <property type="evidence" value="ECO:0007669"/>
    <property type="project" value="InterPro"/>
</dbReference>
<protein>
    <submittedName>
        <fullName evidence="4">HIRAN domain protein</fullName>
    </submittedName>
</protein>
<dbReference type="SMART" id="SM00910">
    <property type="entry name" value="HIRAN"/>
    <property type="match status" value="1"/>
</dbReference>
<evidence type="ECO:0000313" key="5">
    <source>
        <dbReference type="Proteomes" id="UP000316476"/>
    </source>
</evidence>
<dbReference type="Gene3D" id="3.30.70.2330">
    <property type="match status" value="1"/>
</dbReference>
<dbReference type="GO" id="GO:0003676">
    <property type="term" value="F:nucleic acid binding"/>
    <property type="evidence" value="ECO:0007669"/>
    <property type="project" value="InterPro"/>
</dbReference>
<evidence type="ECO:0000256" key="1">
    <source>
        <dbReference type="ARBA" id="ARBA00022723"/>
    </source>
</evidence>
<dbReference type="GO" id="GO:0008270">
    <property type="term" value="F:zinc ion binding"/>
    <property type="evidence" value="ECO:0007669"/>
    <property type="project" value="InterPro"/>
</dbReference>
<dbReference type="OrthoDB" id="260852at2"/>
<reference evidence="4 5" key="1">
    <citation type="submission" date="2019-02" db="EMBL/GenBank/DDBJ databases">
        <title>Deep-cultivation of Planctomycetes and their phenomic and genomic characterization uncovers novel biology.</title>
        <authorList>
            <person name="Wiegand S."/>
            <person name="Jogler M."/>
            <person name="Boedeker C."/>
            <person name="Pinto D."/>
            <person name="Vollmers J."/>
            <person name="Rivas-Marin E."/>
            <person name="Kohn T."/>
            <person name="Peeters S.H."/>
            <person name="Heuer A."/>
            <person name="Rast P."/>
            <person name="Oberbeckmann S."/>
            <person name="Bunk B."/>
            <person name="Jeske O."/>
            <person name="Meyerdierks A."/>
            <person name="Storesund J.E."/>
            <person name="Kallscheuer N."/>
            <person name="Luecker S."/>
            <person name="Lage O.M."/>
            <person name="Pohl T."/>
            <person name="Merkel B.J."/>
            <person name="Hornburger P."/>
            <person name="Mueller R.-W."/>
            <person name="Bruemmer F."/>
            <person name="Labrenz M."/>
            <person name="Spormann A.M."/>
            <person name="Op Den Camp H."/>
            <person name="Overmann J."/>
            <person name="Amann R."/>
            <person name="Jetten M.S.M."/>
            <person name="Mascher T."/>
            <person name="Medema M.H."/>
            <person name="Devos D.P."/>
            <person name="Kaster A.-K."/>
            <person name="Ovreas L."/>
            <person name="Rohde M."/>
            <person name="Galperin M.Y."/>
            <person name="Jogler C."/>
        </authorList>
    </citation>
    <scope>NUCLEOTIDE SEQUENCE [LARGE SCALE GENOMIC DNA]</scope>
    <source>
        <strain evidence="4 5">V7</strain>
    </source>
</reference>
<proteinExistence type="predicted"/>
<dbReference type="AlphaFoldDB" id="A0A5C6G1X4"/>
<keyword evidence="1" id="KW-0479">Metal-binding</keyword>
<keyword evidence="2" id="KW-0378">Hydrolase</keyword>
<gene>
    <name evidence="4" type="ORF">V7x_32340</name>
</gene>
<dbReference type="Pfam" id="PF08797">
    <property type="entry name" value="HIRAN"/>
    <property type="match status" value="1"/>
</dbReference>
<dbReference type="InterPro" id="IPR014905">
    <property type="entry name" value="HIRAN"/>
</dbReference>
<dbReference type="Proteomes" id="UP000316476">
    <property type="component" value="Unassembled WGS sequence"/>
</dbReference>
<sequence>MPDAQIRSNMMNDGTTVFHCSFCEKPIRFRPDQQGQRGRCPSCKRSVVLVPNGRGDVEEFLSSTWFYQRTRILRGREEIGPIPDTEFLEMVQKEHITVGDPVKSPQMTKGQWVDFSRINLQSVSDRIEQRLAERKRREAVELRRVKVGQENRQKLKRGIRSALQGGGLSSRHRQAIEKFAIEAGIAESEIQETIAVESRGLVREVFEEALQDGILEPSEEQRLSQLAVSLGVELKFSHDDRTRIAMSQLAYALNCREFRPEEATEVPFKLKNNEQVLAECSAKWFEIADLKRPSGIPLGGDYYLKEFADGDVFLTNKQVSMVGELRSKKFPLASVSQVRRYADGIHFNRSSGKSVFLQGDMRDKEIACFALIAEHFCSGEPVLGFHPTTTFVPQDVESDTKPVANDYPRYTFRVVGDFVGNRESHARRLQEGDPVMLVRERNNVHDENAVAVYNLDRQQLGYLKREVAAWFAPIMDRGKDVRANVHCFNSHGSLIVGVFL</sequence>
<evidence type="ECO:0000313" key="4">
    <source>
        <dbReference type="EMBL" id="TWU67658.1"/>
    </source>
</evidence>